<evidence type="ECO:0000256" key="1">
    <source>
        <dbReference type="SAM" id="MobiDB-lite"/>
    </source>
</evidence>
<accession>A0A7W9B653</accession>
<reference evidence="3 4" key="1">
    <citation type="submission" date="2020-08" db="EMBL/GenBank/DDBJ databases">
        <title>Genomic Encyclopedia of Type Strains, Phase IV (KMG-IV): sequencing the most valuable type-strain genomes for metagenomic binning, comparative biology and taxonomic classification.</title>
        <authorList>
            <person name="Goeker M."/>
        </authorList>
    </citation>
    <scope>NUCLEOTIDE SEQUENCE [LARGE SCALE GENOMIC DNA]</scope>
    <source>
        <strain evidence="3 4">DSM 27163</strain>
    </source>
</reference>
<keyword evidence="4" id="KW-1185">Reference proteome</keyword>
<proteinExistence type="predicted"/>
<dbReference type="Gene3D" id="2.160.20.110">
    <property type="match status" value="1"/>
</dbReference>
<protein>
    <recommendedName>
        <fullName evidence="2">GLUG domain-containing protein</fullName>
    </recommendedName>
</protein>
<evidence type="ECO:0000313" key="3">
    <source>
        <dbReference type="EMBL" id="MBB5706976.1"/>
    </source>
</evidence>
<dbReference type="InterPro" id="IPR011493">
    <property type="entry name" value="GLUG"/>
</dbReference>
<evidence type="ECO:0000313" key="4">
    <source>
        <dbReference type="Proteomes" id="UP000537161"/>
    </source>
</evidence>
<dbReference type="EMBL" id="JACIJH010000007">
    <property type="protein sequence ID" value="MBB5706976.1"/>
    <property type="molecule type" value="Genomic_DNA"/>
</dbReference>
<gene>
    <name evidence="3" type="ORF">FHR21_002338</name>
</gene>
<evidence type="ECO:0000259" key="2">
    <source>
        <dbReference type="Pfam" id="PF07581"/>
    </source>
</evidence>
<sequence length="290" mass="30353">MTSAGAAGWVWAGVGTRPFLAWEVPTAPAGGGPAVIRNAHQLQLINAGDLNGNYVLANDIDLTADLAAAGGKYPGMWSEAGFVPLGTNGRDGFDGVLNSSKGFAGQFDGRGYAIAGLVINRPLAYYVGLFGFQGGGTISRIGLTGGSVIGHSDVGGLVGYQQLGSIDQSYSTSNVSGRGFVGGLIGFSSHGSIAQSYAAGSVSGDGSVGGLVGGAERRQHRPELCRRQRQRQLVCWRAGGVSELRQHHPELLGYDDDRASAGPGRRRRSLRREGPHHRRNAGSVEFRRHL</sequence>
<dbReference type="Proteomes" id="UP000537161">
    <property type="component" value="Unassembled WGS sequence"/>
</dbReference>
<dbReference type="Pfam" id="PF07581">
    <property type="entry name" value="Glug"/>
    <property type="match status" value="1"/>
</dbReference>
<organism evidence="3 4">
    <name type="scientific">Sphingopyxis panaciterrulae</name>
    <dbReference type="NCBI Taxonomy" id="462372"/>
    <lineage>
        <taxon>Bacteria</taxon>
        <taxon>Pseudomonadati</taxon>
        <taxon>Pseudomonadota</taxon>
        <taxon>Alphaproteobacteria</taxon>
        <taxon>Sphingomonadales</taxon>
        <taxon>Sphingomonadaceae</taxon>
        <taxon>Sphingopyxis</taxon>
    </lineage>
</organism>
<feature type="domain" description="GLUG" evidence="2">
    <location>
        <begin position="150"/>
        <end position="176"/>
    </location>
</feature>
<feature type="region of interest" description="Disordered" evidence="1">
    <location>
        <begin position="252"/>
        <end position="290"/>
    </location>
</feature>
<name>A0A7W9B653_9SPHN</name>
<comment type="caution">
    <text evidence="3">The sequence shown here is derived from an EMBL/GenBank/DDBJ whole genome shotgun (WGS) entry which is preliminary data.</text>
</comment>
<feature type="compositionally biased region" description="Basic residues" evidence="1">
    <location>
        <begin position="264"/>
        <end position="280"/>
    </location>
</feature>
<dbReference type="AlphaFoldDB" id="A0A7W9B653"/>